<evidence type="ECO:0000256" key="4">
    <source>
        <dbReference type="ARBA" id="ARBA00012045"/>
    </source>
</evidence>
<dbReference type="RefSeq" id="WP_145258561.1">
    <property type="nucleotide sequence ID" value="NZ_CP036279.1"/>
</dbReference>
<keyword evidence="9 16" id="KW-0378">Hydrolase</keyword>
<proteinExistence type="inferred from homology"/>
<keyword evidence="7" id="KW-0479">Metal-binding</keyword>
<evidence type="ECO:0000256" key="9">
    <source>
        <dbReference type="ARBA" id="ARBA00022801"/>
    </source>
</evidence>
<evidence type="ECO:0000256" key="8">
    <source>
        <dbReference type="ARBA" id="ARBA00022763"/>
    </source>
</evidence>
<dbReference type="Gene3D" id="1.10.1670.10">
    <property type="entry name" value="Helix-hairpin-Helix base-excision DNA repair enzymes (C-terminal)"/>
    <property type="match status" value="1"/>
</dbReference>
<evidence type="ECO:0000256" key="12">
    <source>
        <dbReference type="ARBA" id="ARBA00023204"/>
    </source>
</evidence>
<comment type="similarity">
    <text evidence="3 14">Belongs to the Nth/MutY family.</text>
</comment>
<keyword evidence="6" id="KW-0004">4Fe-4S</keyword>
<evidence type="ECO:0000256" key="14">
    <source>
        <dbReference type="RuleBase" id="RU365096"/>
    </source>
</evidence>
<dbReference type="GO" id="GO:0000701">
    <property type="term" value="F:purine-specific mismatch base pair DNA N-glycosylase activity"/>
    <property type="evidence" value="ECO:0007669"/>
    <property type="project" value="UniProtKB-EC"/>
</dbReference>
<protein>
    <recommendedName>
        <fullName evidence="5 14">Adenine DNA glycosylase</fullName>
        <ecNumber evidence="4 14">3.2.2.31</ecNumber>
    </recommendedName>
</protein>
<dbReference type="GO" id="GO:0046872">
    <property type="term" value="F:metal ion binding"/>
    <property type="evidence" value="ECO:0007669"/>
    <property type="project" value="UniProtKB-UniRule"/>
</dbReference>
<evidence type="ECO:0000313" key="17">
    <source>
        <dbReference type="Proteomes" id="UP000317093"/>
    </source>
</evidence>
<dbReference type="AlphaFoldDB" id="A0A518B506"/>
<dbReference type="CDD" id="cd03431">
    <property type="entry name" value="NUDIX_DNA_Glycosylase_C-MutY"/>
    <property type="match status" value="1"/>
</dbReference>
<dbReference type="PANTHER" id="PTHR42944">
    <property type="entry name" value="ADENINE DNA GLYCOSYLASE"/>
    <property type="match status" value="1"/>
</dbReference>
<keyword evidence="17" id="KW-1185">Reference proteome</keyword>
<dbReference type="EMBL" id="CP036279">
    <property type="protein sequence ID" value="QDU62053.1"/>
    <property type="molecule type" value="Genomic_DNA"/>
</dbReference>
<evidence type="ECO:0000256" key="5">
    <source>
        <dbReference type="ARBA" id="ARBA00022023"/>
    </source>
</evidence>
<dbReference type="Pfam" id="PF14815">
    <property type="entry name" value="NUDIX_4"/>
    <property type="match status" value="1"/>
</dbReference>
<gene>
    <name evidence="16" type="primary">yfhQ</name>
    <name evidence="16" type="ORF">Pan216_29190</name>
</gene>
<comment type="function">
    <text evidence="2">Adenine glycosylase active on G-A mispairs. MutY also corrects error-prone DNA synthesis past GO lesions which are due to the oxidatively damaged form of guanine: 7,8-dihydro-8-oxoguanine (8-oxo-dGTP).</text>
</comment>
<dbReference type="SUPFAM" id="SSF48150">
    <property type="entry name" value="DNA-glycosylase"/>
    <property type="match status" value="1"/>
</dbReference>
<feature type="domain" description="HhH-GPD" evidence="15">
    <location>
        <begin position="47"/>
        <end position="198"/>
    </location>
</feature>
<dbReference type="GO" id="GO:0006298">
    <property type="term" value="P:mismatch repair"/>
    <property type="evidence" value="ECO:0007669"/>
    <property type="project" value="TreeGrafter"/>
</dbReference>
<evidence type="ECO:0000256" key="7">
    <source>
        <dbReference type="ARBA" id="ARBA00022723"/>
    </source>
</evidence>
<dbReference type="KEGG" id="knv:Pan216_29190"/>
<evidence type="ECO:0000256" key="2">
    <source>
        <dbReference type="ARBA" id="ARBA00002933"/>
    </source>
</evidence>
<reference evidence="16 17" key="1">
    <citation type="submission" date="2019-02" db="EMBL/GenBank/DDBJ databases">
        <title>Deep-cultivation of Planctomycetes and their phenomic and genomic characterization uncovers novel biology.</title>
        <authorList>
            <person name="Wiegand S."/>
            <person name="Jogler M."/>
            <person name="Boedeker C."/>
            <person name="Pinto D."/>
            <person name="Vollmers J."/>
            <person name="Rivas-Marin E."/>
            <person name="Kohn T."/>
            <person name="Peeters S.H."/>
            <person name="Heuer A."/>
            <person name="Rast P."/>
            <person name="Oberbeckmann S."/>
            <person name="Bunk B."/>
            <person name="Jeske O."/>
            <person name="Meyerdierks A."/>
            <person name="Storesund J.E."/>
            <person name="Kallscheuer N."/>
            <person name="Luecker S."/>
            <person name="Lage O.M."/>
            <person name="Pohl T."/>
            <person name="Merkel B.J."/>
            <person name="Hornburger P."/>
            <person name="Mueller R.-W."/>
            <person name="Bruemmer F."/>
            <person name="Labrenz M."/>
            <person name="Spormann A.M."/>
            <person name="Op den Camp H."/>
            <person name="Overmann J."/>
            <person name="Amann R."/>
            <person name="Jetten M.S.M."/>
            <person name="Mascher T."/>
            <person name="Medema M.H."/>
            <person name="Devos D.P."/>
            <person name="Kaster A.-K."/>
            <person name="Ovreas L."/>
            <person name="Rohde M."/>
            <person name="Galperin M.Y."/>
            <person name="Jogler C."/>
        </authorList>
    </citation>
    <scope>NUCLEOTIDE SEQUENCE [LARGE SCALE GENOMIC DNA]</scope>
    <source>
        <strain evidence="16 17">Pan216</strain>
    </source>
</reference>
<evidence type="ECO:0000259" key="15">
    <source>
        <dbReference type="SMART" id="SM00478"/>
    </source>
</evidence>
<keyword evidence="13 14" id="KW-0326">Glycosidase</keyword>
<dbReference type="InterPro" id="IPR015797">
    <property type="entry name" value="NUDIX_hydrolase-like_dom_sf"/>
</dbReference>
<dbReference type="SUPFAM" id="SSF55811">
    <property type="entry name" value="Nudix"/>
    <property type="match status" value="1"/>
</dbReference>
<evidence type="ECO:0000313" key="16">
    <source>
        <dbReference type="EMBL" id="QDU62053.1"/>
    </source>
</evidence>
<dbReference type="OrthoDB" id="9802365at2"/>
<dbReference type="Proteomes" id="UP000317093">
    <property type="component" value="Chromosome"/>
</dbReference>
<dbReference type="InterPro" id="IPR023170">
    <property type="entry name" value="HhH_base_excis_C"/>
</dbReference>
<keyword evidence="10 14" id="KW-0408">Iron</keyword>
<sequence length="375" mass="43006">MNAETWLAAADLPHFRRALLRWYRKHGRDLPWRESSSAYHVWVSEVMLQQTTVATVERRFHEFLSRFPDIDSLACASEADVLHAWQGLGYYRRARFLHQAAKRILEEHDGVMPSDPKTIRALPGLGRYTANAIASFAFGARVPILEANTLRVWSRICAMRGDPTKPPVSNDLWHVAEEALPRKEPGDFNQALMDLGATICTPREASCDRCPVSTHCRAHEEGLVERFPELPEKRAQENVDHVSVVIWHHRKVLISKRPETGPWANLWEFPRVERTDAENWTDAAWRAIRTYCAGQATLGAERKAIRHGIMHYRVHLKCFDVLLNEGTRLPDESTRWVEPEALTKLPFSSPQRRLVASVQESPSFQGTLLDESRKR</sequence>
<keyword evidence="11" id="KW-0411">Iron-sulfur</keyword>
<dbReference type="EC" id="3.2.2.31" evidence="4 14"/>
<dbReference type="GO" id="GO:0006284">
    <property type="term" value="P:base-excision repair"/>
    <property type="evidence" value="ECO:0007669"/>
    <property type="project" value="UniProtKB-UniRule"/>
</dbReference>
<name>A0A518B506_9BACT</name>
<evidence type="ECO:0000256" key="6">
    <source>
        <dbReference type="ARBA" id="ARBA00022485"/>
    </source>
</evidence>
<dbReference type="Pfam" id="PF00730">
    <property type="entry name" value="HhH-GPD"/>
    <property type="match status" value="1"/>
</dbReference>
<dbReference type="Pfam" id="PF00633">
    <property type="entry name" value="HHH"/>
    <property type="match status" value="1"/>
</dbReference>
<dbReference type="InterPro" id="IPR005760">
    <property type="entry name" value="A/G_AdeGlyc_MutY"/>
</dbReference>
<dbReference type="InterPro" id="IPR003265">
    <property type="entry name" value="HhH-GPD_domain"/>
</dbReference>
<dbReference type="SMART" id="SM00478">
    <property type="entry name" value="ENDO3c"/>
    <property type="match status" value="1"/>
</dbReference>
<comment type="catalytic activity">
    <reaction evidence="1 14">
        <text>Hydrolyzes free adenine bases from 7,8-dihydro-8-oxoguanine:adenine mismatched double-stranded DNA, leaving an apurinic site.</text>
        <dbReference type="EC" id="3.2.2.31"/>
    </reaction>
</comment>
<dbReference type="Gene3D" id="3.90.79.10">
    <property type="entry name" value="Nucleoside Triphosphate Pyrophosphohydrolase"/>
    <property type="match status" value="1"/>
</dbReference>
<keyword evidence="8 14" id="KW-0227">DNA damage</keyword>
<dbReference type="NCBIfam" id="TIGR01084">
    <property type="entry name" value="mutY"/>
    <property type="match status" value="1"/>
</dbReference>
<dbReference type="FunFam" id="1.10.340.30:FF:000002">
    <property type="entry name" value="Adenine DNA glycosylase"/>
    <property type="match status" value="1"/>
</dbReference>
<dbReference type="GO" id="GO:0032357">
    <property type="term" value="F:oxidized purine DNA binding"/>
    <property type="evidence" value="ECO:0007669"/>
    <property type="project" value="TreeGrafter"/>
</dbReference>
<evidence type="ECO:0000256" key="10">
    <source>
        <dbReference type="ARBA" id="ARBA00023004"/>
    </source>
</evidence>
<dbReference type="InterPro" id="IPR029119">
    <property type="entry name" value="MutY_C"/>
</dbReference>
<dbReference type="PANTHER" id="PTHR42944:SF1">
    <property type="entry name" value="ADENINE DNA GLYCOSYLASE"/>
    <property type="match status" value="1"/>
</dbReference>
<dbReference type="GO" id="GO:0051539">
    <property type="term" value="F:4 iron, 4 sulfur cluster binding"/>
    <property type="evidence" value="ECO:0007669"/>
    <property type="project" value="UniProtKB-UniRule"/>
</dbReference>
<organism evidence="16 17">
    <name type="scientific">Kolteria novifilia</name>
    <dbReference type="NCBI Taxonomy" id="2527975"/>
    <lineage>
        <taxon>Bacteria</taxon>
        <taxon>Pseudomonadati</taxon>
        <taxon>Planctomycetota</taxon>
        <taxon>Planctomycetia</taxon>
        <taxon>Kolteriales</taxon>
        <taxon>Kolteriaceae</taxon>
        <taxon>Kolteria</taxon>
    </lineage>
</organism>
<dbReference type="GO" id="GO:0035485">
    <property type="term" value="F:adenine/guanine mispair binding"/>
    <property type="evidence" value="ECO:0007669"/>
    <property type="project" value="TreeGrafter"/>
</dbReference>
<evidence type="ECO:0000256" key="13">
    <source>
        <dbReference type="ARBA" id="ARBA00023295"/>
    </source>
</evidence>
<dbReference type="InterPro" id="IPR011257">
    <property type="entry name" value="DNA_glycosylase"/>
</dbReference>
<comment type="cofactor">
    <cofactor evidence="14">
        <name>[4Fe-4S] cluster</name>
        <dbReference type="ChEBI" id="CHEBI:49883"/>
    </cofactor>
    <text evidence="14">Binds 1 [4Fe-4S] cluster.</text>
</comment>
<evidence type="ECO:0000256" key="1">
    <source>
        <dbReference type="ARBA" id="ARBA00000843"/>
    </source>
</evidence>
<dbReference type="InterPro" id="IPR044298">
    <property type="entry name" value="MIG/MutY"/>
</dbReference>
<evidence type="ECO:0000256" key="11">
    <source>
        <dbReference type="ARBA" id="ARBA00023014"/>
    </source>
</evidence>
<accession>A0A518B506</accession>
<keyword evidence="12" id="KW-0234">DNA repair</keyword>
<dbReference type="CDD" id="cd00056">
    <property type="entry name" value="ENDO3c"/>
    <property type="match status" value="1"/>
</dbReference>
<dbReference type="InterPro" id="IPR000445">
    <property type="entry name" value="HhH_motif"/>
</dbReference>
<dbReference type="Gene3D" id="1.10.340.30">
    <property type="entry name" value="Hypothetical protein, domain 2"/>
    <property type="match status" value="1"/>
</dbReference>
<dbReference type="GO" id="GO:0034039">
    <property type="term" value="F:8-oxo-7,8-dihydroguanine DNA N-glycosylase activity"/>
    <property type="evidence" value="ECO:0007669"/>
    <property type="project" value="TreeGrafter"/>
</dbReference>
<evidence type="ECO:0000256" key="3">
    <source>
        <dbReference type="ARBA" id="ARBA00008343"/>
    </source>
</evidence>